<feature type="compositionally biased region" description="Low complexity" evidence="1">
    <location>
        <begin position="202"/>
        <end position="219"/>
    </location>
</feature>
<gene>
    <name evidence="2" type="ORF">INT43_000520</name>
</gene>
<accession>A0A8H7UG81</accession>
<feature type="compositionally biased region" description="Basic and acidic residues" evidence="1">
    <location>
        <begin position="70"/>
        <end position="83"/>
    </location>
</feature>
<proteinExistence type="predicted"/>
<comment type="caution">
    <text evidence="2">The sequence shown here is derived from an EMBL/GenBank/DDBJ whole genome shotgun (WGS) entry which is preliminary data.</text>
</comment>
<protein>
    <submittedName>
        <fullName evidence="2">Uncharacterized protein</fullName>
    </submittedName>
</protein>
<dbReference type="EMBL" id="JAEPQZ010000002">
    <property type="protein sequence ID" value="KAG2184611.1"/>
    <property type="molecule type" value="Genomic_DNA"/>
</dbReference>
<feature type="compositionally biased region" description="Polar residues" evidence="1">
    <location>
        <begin position="44"/>
        <end position="65"/>
    </location>
</feature>
<feature type="compositionally biased region" description="Polar residues" evidence="1">
    <location>
        <begin position="395"/>
        <end position="409"/>
    </location>
</feature>
<reference evidence="2" key="1">
    <citation type="submission" date="2020-12" db="EMBL/GenBank/DDBJ databases">
        <title>Metabolic potential, ecology and presence of endohyphal bacteria is reflected in genomic diversity of Mucoromycotina.</title>
        <authorList>
            <person name="Muszewska A."/>
            <person name="Okrasinska A."/>
            <person name="Steczkiewicz K."/>
            <person name="Drgas O."/>
            <person name="Orlowska M."/>
            <person name="Perlinska-Lenart U."/>
            <person name="Aleksandrzak-Piekarczyk T."/>
            <person name="Szatraj K."/>
            <person name="Zielenkiewicz U."/>
            <person name="Pilsyk S."/>
            <person name="Malc E."/>
            <person name="Mieczkowski P."/>
            <person name="Kruszewska J.S."/>
            <person name="Biernat P."/>
            <person name="Pawlowska J."/>
        </authorList>
    </citation>
    <scope>NUCLEOTIDE SEQUENCE</scope>
    <source>
        <strain evidence="2">WA0000067209</strain>
    </source>
</reference>
<evidence type="ECO:0000313" key="2">
    <source>
        <dbReference type="EMBL" id="KAG2184611.1"/>
    </source>
</evidence>
<feature type="region of interest" description="Disordered" evidence="1">
    <location>
        <begin position="372"/>
        <end position="435"/>
    </location>
</feature>
<organism evidence="2 3">
    <name type="scientific">Mortierella isabellina</name>
    <name type="common">Filamentous fungus</name>
    <name type="synonym">Umbelopsis isabellina</name>
    <dbReference type="NCBI Taxonomy" id="91625"/>
    <lineage>
        <taxon>Eukaryota</taxon>
        <taxon>Fungi</taxon>
        <taxon>Fungi incertae sedis</taxon>
        <taxon>Mucoromycota</taxon>
        <taxon>Mucoromycotina</taxon>
        <taxon>Umbelopsidomycetes</taxon>
        <taxon>Umbelopsidales</taxon>
        <taxon>Umbelopsidaceae</taxon>
        <taxon>Umbelopsis</taxon>
    </lineage>
</organism>
<evidence type="ECO:0000313" key="3">
    <source>
        <dbReference type="Proteomes" id="UP000654370"/>
    </source>
</evidence>
<dbReference type="AlphaFoldDB" id="A0A8H7UG81"/>
<sequence length="517" mass="57537">MAPAAYAKPSNSTSDKTNAFGQHAGNSDSNSERSSVYAFPPSWIKTSNNSVPAKLTTYKSTQPSGSAFDKPTDSRQENTDYRDPLLPQHNTRRNTHNTFDSNFPTLATSTADEKQSTSPSVWGNRHHTKEKVIAAHSVEDTTVYNTRHGNEHNVQLERLKALVPKIEPKKRSISSRTKGSLHPARAVSLPAQLPRNSSPMYLKSLSTTSPPPTASSTPTTAKKLAVFRSSQVRQLQHSDARESDRLRAMEISKTEDLLVGHQANSSRNSTASTDDLNDRNMDLADNSQSISNVHHMPMSQHEYDVKYENQNASINLMPEGFGRSRSDLNEFSKQYHEEAVTAEPVYSRAEQIRFLELMRSWTGGSERWQNNCGGISVSAPTTPHQPPSRIDLDDQSSLFGSQDSTPGYNSQLSRSSSSGRPADKQYSYFGHTNVPGSPGDYTYNQARTSLVDAHAVYQQPVYDTSAERHTAYQSSPSFYSRPDYHYGQIVTNDDLSFNKIRNANYPINRHRPGVYPA</sequence>
<dbReference type="Proteomes" id="UP000654370">
    <property type="component" value="Unassembled WGS sequence"/>
</dbReference>
<dbReference type="OrthoDB" id="2396053at2759"/>
<name>A0A8H7UG81_MORIS</name>
<feature type="region of interest" description="Disordered" evidence="1">
    <location>
        <begin position="169"/>
        <end position="219"/>
    </location>
</feature>
<feature type="region of interest" description="Disordered" evidence="1">
    <location>
        <begin position="1"/>
        <end position="101"/>
    </location>
</feature>
<evidence type="ECO:0000256" key="1">
    <source>
        <dbReference type="SAM" id="MobiDB-lite"/>
    </source>
</evidence>
<keyword evidence="3" id="KW-1185">Reference proteome</keyword>
<feature type="compositionally biased region" description="Polar residues" evidence="1">
    <location>
        <begin position="372"/>
        <end position="382"/>
    </location>
</feature>
<feature type="compositionally biased region" description="Polar residues" evidence="1">
    <location>
        <begin position="9"/>
        <end position="34"/>
    </location>
</feature>